<dbReference type="PRINTS" id="PR00344">
    <property type="entry name" value="BCTRLSENSOR"/>
</dbReference>
<evidence type="ECO:0000256" key="2">
    <source>
        <dbReference type="ARBA" id="ARBA00004370"/>
    </source>
</evidence>
<dbReference type="PROSITE" id="PS50109">
    <property type="entry name" value="HIS_KIN"/>
    <property type="match status" value="1"/>
</dbReference>
<keyword evidence="7" id="KW-0418">Kinase</keyword>
<protein>
    <recommendedName>
        <fullName evidence="3">histidine kinase</fullName>
        <ecNumber evidence="3">2.7.13.3</ecNumber>
    </recommendedName>
</protein>
<dbReference type="RefSeq" id="WP_068462456.1">
    <property type="nucleotide sequence ID" value="NZ_LMTR01000071.1"/>
</dbReference>
<dbReference type="SUPFAM" id="SSF55874">
    <property type="entry name" value="ATPase domain of HSP90 chaperone/DNA topoisomerase II/histidine kinase"/>
    <property type="match status" value="1"/>
</dbReference>
<dbReference type="GO" id="GO:0000160">
    <property type="term" value="P:phosphorelay signal transduction system"/>
    <property type="evidence" value="ECO:0007669"/>
    <property type="project" value="TreeGrafter"/>
</dbReference>
<dbReference type="InterPro" id="IPR004358">
    <property type="entry name" value="Sig_transdc_His_kin-like_C"/>
</dbReference>
<feature type="domain" description="Histidine kinase" evidence="11">
    <location>
        <begin position="249"/>
        <end position="449"/>
    </location>
</feature>
<accession>A0A125NUJ4</accession>
<comment type="caution">
    <text evidence="12">The sequence shown here is derived from an EMBL/GenBank/DDBJ whole genome shotgun (WGS) entry which is preliminary data.</text>
</comment>
<keyword evidence="4" id="KW-0597">Phosphoprotein</keyword>
<dbReference type="InterPro" id="IPR050428">
    <property type="entry name" value="TCS_sensor_his_kinase"/>
</dbReference>
<dbReference type="GO" id="GO:0004673">
    <property type="term" value="F:protein histidine kinase activity"/>
    <property type="evidence" value="ECO:0007669"/>
    <property type="project" value="UniProtKB-EC"/>
</dbReference>
<evidence type="ECO:0000256" key="10">
    <source>
        <dbReference type="SAM" id="Phobius"/>
    </source>
</evidence>
<proteinExistence type="predicted"/>
<dbReference type="PANTHER" id="PTHR45436">
    <property type="entry name" value="SENSOR HISTIDINE KINASE YKOH"/>
    <property type="match status" value="1"/>
</dbReference>
<dbReference type="PATRIC" id="fig|121290.4.peg.2429"/>
<evidence type="ECO:0000256" key="4">
    <source>
        <dbReference type="ARBA" id="ARBA00022553"/>
    </source>
</evidence>
<keyword evidence="9 10" id="KW-0472">Membrane</keyword>
<dbReference type="InterPro" id="IPR003594">
    <property type="entry name" value="HATPase_dom"/>
</dbReference>
<dbReference type="PANTHER" id="PTHR45436:SF5">
    <property type="entry name" value="SENSOR HISTIDINE KINASE TRCS"/>
    <property type="match status" value="1"/>
</dbReference>
<evidence type="ECO:0000313" key="12">
    <source>
        <dbReference type="EMBL" id="KWT66823.1"/>
    </source>
</evidence>
<dbReference type="Proteomes" id="UP000059074">
    <property type="component" value="Unassembled WGS sequence"/>
</dbReference>
<dbReference type="Pfam" id="PF02518">
    <property type="entry name" value="HATPase_c"/>
    <property type="match status" value="1"/>
</dbReference>
<dbReference type="InterPro" id="IPR036890">
    <property type="entry name" value="HATPase_C_sf"/>
</dbReference>
<comment type="subcellular location">
    <subcellularLocation>
        <location evidence="2">Membrane</location>
    </subcellularLocation>
</comment>
<keyword evidence="5" id="KW-0808">Transferase</keyword>
<keyword evidence="8 10" id="KW-1133">Transmembrane helix</keyword>
<evidence type="ECO:0000256" key="9">
    <source>
        <dbReference type="ARBA" id="ARBA00023136"/>
    </source>
</evidence>
<dbReference type="STRING" id="121290.APY04_2230"/>
<dbReference type="EC" id="2.7.13.3" evidence="3"/>
<keyword evidence="13" id="KW-1185">Reference proteome</keyword>
<gene>
    <name evidence="12" type="ORF">APY04_2230</name>
</gene>
<evidence type="ECO:0000256" key="1">
    <source>
        <dbReference type="ARBA" id="ARBA00000085"/>
    </source>
</evidence>
<reference evidence="12 13" key="1">
    <citation type="submission" date="2015-10" db="EMBL/GenBank/DDBJ databases">
        <title>Transcriptomic analysis of a linuron degrading triple-species bacterial consortium.</title>
        <authorList>
            <person name="Albers P."/>
        </authorList>
    </citation>
    <scope>NUCLEOTIDE SEQUENCE [LARGE SCALE GENOMIC DNA]</scope>
    <source>
        <strain evidence="12 13">WDL6</strain>
    </source>
</reference>
<name>A0A125NUJ4_HYPSL</name>
<dbReference type="InterPro" id="IPR005467">
    <property type="entry name" value="His_kinase_dom"/>
</dbReference>
<feature type="transmembrane region" description="Helical" evidence="10">
    <location>
        <begin position="170"/>
        <end position="193"/>
    </location>
</feature>
<evidence type="ECO:0000256" key="8">
    <source>
        <dbReference type="ARBA" id="ARBA00022989"/>
    </source>
</evidence>
<evidence type="ECO:0000256" key="7">
    <source>
        <dbReference type="ARBA" id="ARBA00022777"/>
    </source>
</evidence>
<evidence type="ECO:0000256" key="5">
    <source>
        <dbReference type="ARBA" id="ARBA00022679"/>
    </source>
</evidence>
<dbReference type="GO" id="GO:0005886">
    <property type="term" value="C:plasma membrane"/>
    <property type="evidence" value="ECO:0007669"/>
    <property type="project" value="TreeGrafter"/>
</dbReference>
<dbReference type="EMBL" id="LMTR01000071">
    <property type="protein sequence ID" value="KWT66823.1"/>
    <property type="molecule type" value="Genomic_DNA"/>
</dbReference>
<keyword evidence="6 10" id="KW-0812">Transmembrane</keyword>
<dbReference type="OrthoDB" id="9809567at2"/>
<evidence type="ECO:0000259" key="11">
    <source>
        <dbReference type="PROSITE" id="PS50109"/>
    </source>
</evidence>
<dbReference type="SMART" id="SM00387">
    <property type="entry name" value="HATPase_c"/>
    <property type="match status" value="1"/>
</dbReference>
<comment type="catalytic activity">
    <reaction evidence="1">
        <text>ATP + protein L-histidine = ADP + protein N-phospho-L-histidine.</text>
        <dbReference type="EC" id="2.7.13.3"/>
    </reaction>
</comment>
<sequence>MNMRSLRVRLLAGAAAFILVALALAAFALTSLFERHVTQWMDSELANHLDQLIAGIDRDAAGKIVIARTPADPRFQKPLSGLYWQVEIAPAGPVYRSRSLWDATLDLPAEAVIDDDLRSYELPGPAAQSLHVVERRIALPARLDGKTARIAVGIDAADLAAAKRNFASALLPYLALLALLLIAAGSAQVAIGLRPLAAIRQRLTAIGAGTQTRLGNDFPEEVMPLVSEIDAQLDARERQIEKARARAADLAHGLKTPLQVLASDAERLHAKGESEIAGEIDDIRAIMQRHIERELTRARSSAANMNVATELLPIAQRVLRVAQRTPAGERITWTTDIAPQLAARIDADDLTEALGNLVENATRHAAGAITLRAQTEGDVIALAVLDDGPGMSAEDAEIALRRGGRLDTSGSAGLGLAIVGDIMEAWDGALNIETSAPGGNIVLRLPAAIKHKPVRRQR</sequence>
<dbReference type="Gene3D" id="3.30.565.10">
    <property type="entry name" value="Histidine kinase-like ATPase, C-terminal domain"/>
    <property type="match status" value="1"/>
</dbReference>
<evidence type="ECO:0000256" key="6">
    <source>
        <dbReference type="ARBA" id="ARBA00022692"/>
    </source>
</evidence>
<evidence type="ECO:0000313" key="13">
    <source>
        <dbReference type="Proteomes" id="UP000059074"/>
    </source>
</evidence>
<evidence type="ECO:0000256" key="3">
    <source>
        <dbReference type="ARBA" id="ARBA00012438"/>
    </source>
</evidence>
<dbReference type="AlphaFoldDB" id="A0A125NUJ4"/>
<organism evidence="12 13">
    <name type="scientific">Hyphomicrobium sulfonivorans</name>
    <dbReference type="NCBI Taxonomy" id="121290"/>
    <lineage>
        <taxon>Bacteria</taxon>
        <taxon>Pseudomonadati</taxon>
        <taxon>Pseudomonadota</taxon>
        <taxon>Alphaproteobacteria</taxon>
        <taxon>Hyphomicrobiales</taxon>
        <taxon>Hyphomicrobiaceae</taxon>
        <taxon>Hyphomicrobium</taxon>
    </lineage>
</organism>